<evidence type="ECO:0000256" key="2">
    <source>
        <dbReference type="ARBA" id="ARBA00023315"/>
    </source>
</evidence>
<dbReference type="Pfam" id="PF00583">
    <property type="entry name" value="Acetyltransf_1"/>
    <property type="match status" value="1"/>
</dbReference>
<dbReference type="GO" id="GO:0005840">
    <property type="term" value="C:ribosome"/>
    <property type="evidence" value="ECO:0007669"/>
    <property type="project" value="UniProtKB-KW"/>
</dbReference>
<dbReference type="SUPFAM" id="SSF55729">
    <property type="entry name" value="Acyl-CoA N-acyltransferases (Nat)"/>
    <property type="match status" value="1"/>
</dbReference>
<keyword evidence="4" id="KW-0687">Ribonucleoprotein</keyword>
<accession>A0A7Y4KWW9</accession>
<dbReference type="EMBL" id="JACHKF010000001">
    <property type="protein sequence ID" value="MBB6569992.1"/>
    <property type="molecule type" value="Genomic_DNA"/>
</dbReference>
<dbReference type="InterPro" id="IPR000182">
    <property type="entry name" value="GNAT_dom"/>
</dbReference>
<evidence type="ECO:0000313" key="6">
    <source>
        <dbReference type="Proteomes" id="UP000534306"/>
    </source>
</evidence>
<keyword evidence="1 5" id="KW-0808">Transferase</keyword>
<evidence type="ECO:0000313" key="7">
    <source>
        <dbReference type="Proteomes" id="UP000553957"/>
    </source>
</evidence>
<keyword evidence="2" id="KW-0012">Acyltransferase</keyword>
<dbReference type="PROSITE" id="PS51186">
    <property type="entry name" value="GNAT"/>
    <property type="match status" value="1"/>
</dbReference>
<comment type="caution">
    <text evidence="5">The sequence shown here is derived from an EMBL/GenBank/DDBJ whole genome shotgun (WGS) entry which is preliminary data.</text>
</comment>
<evidence type="ECO:0000259" key="3">
    <source>
        <dbReference type="PROSITE" id="PS51186"/>
    </source>
</evidence>
<dbReference type="Proteomes" id="UP000534306">
    <property type="component" value="Unassembled WGS sequence"/>
</dbReference>
<reference evidence="5 6" key="1">
    <citation type="submission" date="2020-05" db="EMBL/GenBank/DDBJ databases">
        <title>Genome sequence of Kribbella sandramycini ATCC 39419.</title>
        <authorList>
            <person name="Maclea K.S."/>
            <person name="Fair J.L."/>
        </authorList>
    </citation>
    <scope>NUCLEOTIDE SEQUENCE [LARGE SCALE GENOMIC DNA]</scope>
    <source>
        <strain evidence="5 6">ATCC 39419</strain>
    </source>
</reference>
<keyword evidence="4" id="KW-0689">Ribosomal protein</keyword>
<sequence length="183" mass="20044">MQAYTSNLIEIAAELTAAYVEVFTAPPWGHRDPDQLRAAFRQRLEGDVRRPGFQAWVERDAAGRIAGFVTGWTTPAPFRTDRAYGAVLERLGAQQVEEHLVGAFEIDELGVLESARGTGLGRRLLATAIAGHPRAWLLTADHATDTIAFYRRVGWVEPPVKGEETEVVVFLAPGSAPLTSYAE</sequence>
<gene>
    <name evidence="4" type="ORF">HNR71_005629</name>
    <name evidence="5" type="ORF">HPO96_08005</name>
</gene>
<keyword evidence="6" id="KW-1185">Reference proteome</keyword>
<dbReference type="InterPro" id="IPR016181">
    <property type="entry name" value="Acyl_CoA_acyltransferase"/>
</dbReference>
<dbReference type="InterPro" id="IPR050832">
    <property type="entry name" value="Bact_Acetyltransf"/>
</dbReference>
<dbReference type="RefSeq" id="WP_171672537.1">
    <property type="nucleotide sequence ID" value="NZ_BAAAGT010000002.1"/>
</dbReference>
<proteinExistence type="predicted"/>
<evidence type="ECO:0000256" key="1">
    <source>
        <dbReference type="ARBA" id="ARBA00022679"/>
    </source>
</evidence>
<dbReference type="AlphaFoldDB" id="A0A7Y4KWW9"/>
<dbReference type="GO" id="GO:0016747">
    <property type="term" value="F:acyltransferase activity, transferring groups other than amino-acyl groups"/>
    <property type="evidence" value="ECO:0007669"/>
    <property type="project" value="InterPro"/>
</dbReference>
<reference evidence="4 7" key="2">
    <citation type="submission" date="2020-08" db="EMBL/GenBank/DDBJ databases">
        <title>Sequencing the genomes of 1000 actinobacteria strains.</title>
        <authorList>
            <person name="Klenk H.-P."/>
        </authorList>
    </citation>
    <scope>NUCLEOTIDE SEQUENCE [LARGE SCALE GENOMIC DNA]</scope>
    <source>
        <strain evidence="4 7">DSM 15626</strain>
    </source>
</reference>
<dbReference type="PANTHER" id="PTHR43877">
    <property type="entry name" value="AMINOALKYLPHOSPHONATE N-ACETYLTRANSFERASE-RELATED-RELATED"/>
    <property type="match status" value="1"/>
</dbReference>
<dbReference type="EMBL" id="JABJRC010000002">
    <property type="protein sequence ID" value="NOL40184.1"/>
    <property type="molecule type" value="Genomic_DNA"/>
</dbReference>
<dbReference type="Proteomes" id="UP000553957">
    <property type="component" value="Unassembled WGS sequence"/>
</dbReference>
<dbReference type="CDD" id="cd04301">
    <property type="entry name" value="NAT_SF"/>
    <property type="match status" value="1"/>
</dbReference>
<name>A0A7Y4KWW9_9ACTN</name>
<protein>
    <submittedName>
        <fullName evidence="5">GNAT family N-acetyltransferase</fullName>
    </submittedName>
    <submittedName>
        <fullName evidence="4">Ribosomal protein S18 acetylase RimI-like enzyme</fullName>
    </submittedName>
</protein>
<feature type="domain" description="N-acetyltransferase" evidence="3">
    <location>
        <begin position="6"/>
        <end position="173"/>
    </location>
</feature>
<dbReference type="Gene3D" id="3.40.630.30">
    <property type="match status" value="1"/>
</dbReference>
<evidence type="ECO:0000313" key="4">
    <source>
        <dbReference type="EMBL" id="MBB6569992.1"/>
    </source>
</evidence>
<evidence type="ECO:0000313" key="5">
    <source>
        <dbReference type="EMBL" id="NOL40184.1"/>
    </source>
</evidence>
<organism evidence="5 6">
    <name type="scientific">Kribbella sandramycini</name>
    <dbReference type="NCBI Taxonomy" id="60450"/>
    <lineage>
        <taxon>Bacteria</taxon>
        <taxon>Bacillati</taxon>
        <taxon>Actinomycetota</taxon>
        <taxon>Actinomycetes</taxon>
        <taxon>Propionibacteriales</taxon>
        <taxon>Kribbellaceae</taxon>
        <taxon>Kribbella</taxon>
    </lineage>
</organism>